<sequence length="138" mass="16037">MNRRKFVALAGVGSGLLIFPSILYLSSPSLRKYAGELIKEEFHYLKLAPGGVEQYIEDYFNASANNMLTNLKWKSYYYLGIKAENSNQIFELVKYYLLSTDFFIHRMDESRIVNYLGLYSPYKSPVPNPYSFVLYPEI</sequence>
<feature type="transmembrane region" description="Helical" evidence="1">
    <location>
        <begin position="6"/>
        <end position="25"/>
    </location>
</feature>
<reference evidence="2 3" key="1">
    <citation type="submission" date="2020-08" db="EMBL/GenBank/DDBJ databases">
        <title>Genomic Encyclopedia of Type Strains, Phase IV (KMG-V): Genome sequencing to study the core and pangenomes of soil and plant-associated prokaryotes.</title>
        <authorList>
            <person name="Whitman W."/>
        </authorList>
    </citation>
    <scope>NUCLEOTIDE SEQUENCE [LARGE SCALE GENOMIC DNA]</scope>
    <source>
        <strain evidence="2 3">M2T3</strain>
    </source>
</reference>
<organism evidence="2 3">
    <name type="scientific">Pedobacter cryoconitis</name>
    <dbReference type="NCBI Taxonomy" id="188932"/>
    <lineage>
        <taxon>Bacteria</taxon>
        <taxon>Pseudomonadati</taxon>
        <taxon>Bacteroidota</taxon>
        <taxon>Sphingobacteriia</taxon>
        <taxon>Sphingobacteriales</taxon>
        <taxon>Sphingobacteriaceae</taxon>
        <taxon>Pedobacter</taxon>
    </lineage>
</organism>
<dbReference type="Proteomes" id="UP000521017">
    <property type="component" value="Unassembled WGS sequence"/>
</dbReference>
<keyword evidence="1" id="KW-0472">Membrane</keyword>
<evidence type="ECO:0000313" key="3">
    <source>
        <dbReference type="Proteomes" id="UP000521017"/>
    </source>
</evidence>
<keyword evidence="1" id="KW-1133">Transmembrane helix</keyword>
<dbReference type="EMBL" id="JACHCC010000001">
    <property type="protein sequence ID" value="MBB6498103.1"/>
    <property type="molecule type" value="Genomic_DNA"/>
</dbReference>
<keyword evidence="1" id="KW-0812">Transmembrane</keyword>
<dbReference type="RefSeq" id="WP_184621916.1">
    <property type="nucleotide sequence ID" value="NZ_JACHCC010000001.1"/>
</dbReference>
<proteinExistence type="predicted"/>
<protein>
    <submittedName>
        <fullName evidence="2">Uncharacterized protein</fullName>
    </submittedName>
</protein>
<name>A0A7X0IZ91_9SPHI</name>
<comment type="caution">
    <text evidence="2">The sequence shown here is derived from an EMBL/GenBank/DDBJ whole genome shotgun (WGS) entry which is preliminary data.</text>
</comment>
<dbReference type="AlphaFoldDB" id="A0A7X0IZ91"/>
<evidence type="ECO:0000313" key="2">
    <source>
        <dbReference type="EMBL" id="MBB6498103.1"/>
    </source>
</evidence>
<evidence type="ECO:0000256" key="1">
    <source>
        <dbReference type="SAM" id="Phobius"/>
    </source>
</evidence>
<gene>
    <name evidence="2" type="ORF">HDF25_000227</name>
</gene>
<accession>A0A7X0IZ91</accession>